<dbReference type="GO" id="GO:0016811">
    <property type="term" value="F:hydrolase activity, acting on carbon-nitrogen (but not peptide) bonds, in linear amides"/>
    <property type="evidence" value="ECO:0007669"/>
    <property type="project" value="InterPro"/>
</dbReference>
<name>A0A7L5AJH2_9MICO</name>
<evidence type="ECO:0000313" key="2">
    <source>
        <dbReference type="EMBL" id="QHO70487.1"/>
    </source>
</evidence>
<dbReference type="SUPFAM" id="SSF52317">
    <property type="entry name" value="Class I glutamine amidotransferase-like"/>
    <property type="match status" value="1"/>
</dbReference>
<dbReference type="PROSITE" id="PS51273">
    <property type="entry name" value="GATASE_TYPE_1"/>
    <property type="match status" value="1"/>
</dbReference>
<dbReference type="PANTHER" id="PTHR43235:SF1">
    <property type="entry name" value="GLUTAMINE AMIDOTRANSFERASE PB2B2.05-RELATED"/>
    <property type="match status" value="1"/>
</dbReference>
<dbReference type="GO" id="GO:0005829">
    <property type="term" value="C:cytosol"/>
    <property type="evidence" value="ECO:0007669"/>
    <property type="project" value="TreeGrafter"/>
</dbReference>
<dbReference type="EMBL" id="CP017146">
    <property type="protein sequence ID" value="QHO70487.1"/>
    <property type="molecule type" value="Genomic_DNA"/>
</dbReference>
<organism evidence="2 3">
    <name type="scientific">Marisediminicola antarctica</name>
    <dbReference type="NCBI Taxonomy" id="674079"/>
    <lineage>
        <taxon>Bacteria</taxon>
        <taxon>Bacillati</taxon>
        <taxon>Actinomycetota</taxon>
        <taxon>Actinomycetes</taxon>
        <taxon>Micrococcales</taxon>
        <taxon>Microbacteriaceae</taxon>
        <taxon>Marisediminicola</taxon>
    </lineage>
</organism>
<evidence type="ECO:0000256" key="1">
    <source>
        <dbReference type="SAM" id="SignalP"/>
    </source>
</evidence>
<keyword evidence="3" id="KW-1185">Reference proteome</keyword>
<feature type="chain" id="PRO_5038734902" description="Peptidase C26" evidence="1">
    <location>
        <begin position="25"/>
        <end position="236"/>
    </location>
</feature>
<dbReference type="OrthoDB" id="9813383at2"/>
<dbReference type="Gene3D" id="3.40.50.880">
    <property type="match status" value="1"/>
</dbReference>
<dbReference type="AlphaFoldDB" id="A0A7L5AJH2"/>
<dbReference type="CDD" id="cd01745">
    <property type="entry name" value="GATase1_2"/>
    <property type="match status" value="1"/>
</dbReference>
<evidence type="ECO:0000313" key="3">
    <source>
        <dbReference type="Proteomes" id="UP000464507"/>
    </source>
</evidence>
<protein>
    <recommendedName>
        <fullName evidence="4">Peptidase C26</fullName>
    </recommendedName>
</protein>
<sequence length="236" mass="25133">MSSFRPRIAIVGRFAGSTSALRFAAVVNARALLESVWAAGGDPVTLLPVEGVDWTERLVGYDGVLLPGGGDLDPATYGEPSRHESVYDVDAMQDAVDLDLARVALAGGIPLLAICRGLHIVNVVRGGSLVQNLPVHHRHHEHDVLFDRAHARFGVAGPSVRASCYHHQALDRLGEGVTVVARATDGVPEAVLIDAPGWAIGVQWHPEDTAASDPDQAAIFAELVRQAESSSRPSRR</sequence>
<proteinExistence type="predicted"/>
<gene>
    <name evidence="2" type="ORF">BHD05_13355</name>
</gene>
<evidence type="ECO:0008006" key="4">
    <source>
        <dbReference type="Google" id="ProtNLM"/>
    </source>
</evidence>
<dbReference type="PANTHER" id="PTHR43235">
    <property type="entry name" value="GLUTAMINE AMIDOTRANSFERASE PB2B2.05-RELATED"/>
    <property type="match status" value="1"/>
</dbReference>
<dbReference type="RefSeq" id="WP_161886870.1">
    <property type="nucleotide sequence ID" value="NZ_CP017146.1"/>
</dbReference>
<dbReference type="InterPro" id="IPR044668">
    <property type="entry name" value="PuuD-like"/>
</dbReference>
<dbReference type="InterPro" id="IPR011697">
    <property type="entry name" value="Peptidase_C26"/>
</dbReference>
<dbReference type="Pfam" id="PF07722">
    <property type="entry name" value="Peptidase_C26"/>
    <property type="match status" value="1"/>
</dbReference>
<accession>A0A7L5AJH2</accession>
<dbReference type="Proteomes" id="UP000464507">
    <property type="component" value="Chromosome"/>
</dbReference>
<reference evidence="2 3" key="1">
    <citation type="submission" date="2016-09" db="EMBL/GenBank/DDBJ databases">
        <title>Complete genome sequence of microbes from the polar regions.</title>
        <authorList>
            <person name="Liao L."/>
            <person name="Chen B."/>
        </authorList>
    </citation>
    <scope>NUCLEOTIDE SEQUENCE [LARGE SCALE GENOMIC DNA]</scope>
    <source>
        <strain evidence="2 3">ZS314</strain>
    </source>
</reference>
<dbReference type="InterPro" id="IPR029062">
    <property type="entry name" value="Class_I_gatase-like"/>
</dbReference>
<keyword evidence="1" id="KW-0732">Signal</keyword>
<dbReference type="KEGG" id="mant:BHD05_13355"/>
<feature type="signal peptide" evidence="1">
    <location>
        <begin position="1"/>
        <end position="24"/>
    </location>
</feature>